<protein>
    <recommendedName>
        <fullName evidence="4">Competence protein</fullName>
    </recommendedName>
</protein>
<dbReference type="Pfam" id="PF07332">
    <property type="entry name" value="Phage_holin_3_6"/>
    <property type="match status" value="1"/>
</dbReference>
<keyword evidence="1" id="KW-0812">Transmembrane</keyword>
<sequence>MGKGISENIQEFTTATQSFIESSINYHKLDLYKKVMSGVISSSHKLLLGFFLLISILFLSLAASVYIGDLLDNAALGYLIVGLFYFLLVILVALFMKPVIEKSLLRKTSQQFFNSNEDIKIDKYESLQ</sequence>
<dbReference type="EMBL" id="MTPW01000001">
    <property type="protein sequence ID" value="PQJ31487.1"/>
    <property type="molecule type" value="Genomic_DNA"/>
</dbReference>
<keyword evidence="1" id="KW-0472">Membrane</keyword>
<reference evidence="2 3" key="1">
    <citation type="submission" date="2017-01" db="EMBL/GenBank/DDBJ databases">
        <title>Trade-off between light-utilization and light-protection in marine flavobacteria.</title>
        <authorList>
            <person name="Kumagai Y."/>
            <person name="Yoshizawa S."/>
            <person name="Kogure K."/>
            <person name="Iwasaki W."/>
        </authorList>
    </citation>
    <scope>NUCLEOTIDE SEQUENCE [LARGE SCALE GENOMIC DNA]</scope>
    <source>
        <strain evidence="2 3">KCTC 32109</strain>
    </source>
</reference>
<organism evidence="2 3">
    <name type="scientific">Nonlabens arenilitoris</name>
    <dbReference type="NCBI Taxonomy" id="1217969"/>
    <lineage>
        <taxon>Bacteria</taxon>
        <taxon>Pseudomonadati</taxon>
        <taxon>Bacteroidota</taxon>
        <taxon>Flavobacteriia</taxon>
        <taxon>Flavobacteriales</taxon>
        <taxon>Flavobacteriaceae</taxon>
        <taxon>Nonlabens</taxon>
    </lineage>
</organism>
<accession>A0A2S7UA09</accession>
<evidence type="ECO:0000256" key="1">
    <source>
        <dbReference type="SAM" id="Phobius"/>
    </source>
</evidence>
<proteinExistence type="predicted"/>
<dbReference type="OrthoDB" id="1144182at2"/>
<comment type="caution">
    <text evidence="2">The sequence shown here is derived from an EMBL/GenBank/DDBJ whole genome shotgun (WGS) entry which is preliminary data.</text>
</comment>
<evidence type="ECO:0000313" key="3">
    <source>
        <dbReference type="Proteomes" id="UP000239747"/>
    </source>
</evidence>
<feature type="transmembrane region" description="Helical" evidence="1">
    <location>
        <begin position="74"/>
        <end position="96"/>
    </location>
</feature>
<keyword evidence="1" id="KW-1133">Transmembrane helix</keyword>
<dbReference type="RefSeq" id="WP_105070614.1">
    <property type="nucleotide sequence ID" value="NZ_MTPW01000001.1"/>
</dbReference>
<name>A0A2S7UA09_9FLAO</name>
<dbReference type="AlphaFoldDB" id="A0A2S7UA09"/>
<dbReference type="Proteomes" id="UP000239747">
    <property type="component" value="Unassembled WGS sequence"/>
</dbReference>
<feature type="transmembrane region" description="Helical" evidence="1">
    <location>
        <begin position="46"/>
        <end position="68"/>
    </location>
</feature>
<gene>
    <name evidence="2" type="ORF">BST92_05910</name>
</gene>
<keyword evidence="3" id="KW-1185">Reference proteome</keyword>
<dbReference type="InterPro" id="IPR009937">
    <property type="entry name" value="Phage_holin_3_6"/>
</dbReference>
<evidence type="ECO:0000313" key="2">
    <source>
        <dbReference type="EMBL" id="PQJ31487.1"/>
    </source>
</evidence>
<evidence type="ECO:0008006" key="4">
    <source>
        <dbReference type="Google" id="ProtNLM"/>
    </source>
</evidence>